<dbReference type="PANTHER" id="PTHR22642">
    <property type="entry name" value="IMIDAZOLONEPROPIONASE"/>
    <property type="match status" value="1"/>
</dbReference>
<dbReference type="Gene3D" id="3.10.310.70">
    <property type="match status" value="1"/>
</dbReference>
<dbReference type="SUPFAM" id="SSF51556">
    <property type="entry name" value="Metallo-dependent hydrolases"/>
    <property type="match status" value="1"/>
</dbReference>
<evidence type="ECO:0000313" key="2">
    <source>
        <dbReference type="EMBL" id="SIR38090.1"/>
    </source>
</evidence>
<accession>A0ABY1K7T6</accession>
<comment type="caution">
    <text evidence="2">The sequence shown here is derived from an EMBL/GenBank/DDBJ whole genome shotgun (WGS) entry which is preliminary data.</text>
</comment>
<organism evidence="2 3">
    <name type="scientific">Paenibacillus macquariensis</name>
    <dbReference type="NCBI Taxonomy" id="948756"/>
    <lineage>
        <taxon>Bacteria</taxon>
        <taxon>Bacillati</taxon>
        <taxon>Bacillota</taxon>
        <taxon>Bacilli</taxon>
        <taxon>Bacillales</taxon>
        <taxon>Paenibacillaceae</taxon>
        <taxon>Paenibacillus</taxon>
    </lineage>
</organism>
<evidence type="ECO:0000313" key="3">
    <source>
        <dbReference type="Proteomes" id="UP000186666"/>
    </source>
</evidence>
<dbReference type="EMBL" id="FTNK01000012">
    <property type="protein sequence ID" value="SIR38090.1"/>
    <property type="molecule type" value="Genomic_DNA"/>
</dbReference>
<dbReference type="Pfam" id="PF07969">
    <property type="entry name" value="Amidohydro_3"/>
    <property type="match status" value="1"/>
</dbReference>
<dbReference type="RefSeq" id="WP_068586439.1">
    <property type="nucleotide sequence ID" value="NZ_FTNK01000012.1"/>
</dbReference>
<feature type="domain" description="Amidohydrolase 3" evidence="1">
    <location>
        <begin position="49"/>
        <end position="531"/>
    </location>
</feature>
<dbReference type="InterPro" id="IPR033932">
    <property type="entry name" value="YtcJ-like"/>
</dbReference>
<sequence length="534" mass="59959">MGKCWWNGTIYTMEHEGHTVEAVYTEHGLIVATGSKEEIEGRFHDHIDEVVDLQGGTMFPGFVDSHMHLIGHGETFLKLDLSIMNSREEVLQAVSKRVAVMPKGSWIIAEGWNENRWADKSPITRQQLDEVAPDHPVMLRRICRHVLVVNARTLEAVQIEESQIIDEGDATMDATEYGTTHYGIFKENAQDLILHAVPDVTEAYLQEALKLAIQHAWSQGLVGGHTEDLSYYGSCKRTINAFNHVIHVNSMKFRAHLLIHHMVVDEWKNDELVATMKSSMLEFGAMKIFADGSLGGRTALLSHHYADDPKTNGIAIHTDEELNALVQKSRFYGMPIAVHAIGDLAAEKVLDVMERYPTSEGTRDRLIHGQVLSQDSLERMKTLPVVIDIQPTFVASDYPWVMERVGVGTDIHMYAWQTMLDNGLHCAGGSDAPIEHVSPLLGMYTAITRTSCEDPTQTVYQPEERLSMFDAISLYTTGSAYASGHEHDRGLIREGYSADFTVLKRDPFLNTSIRWLEEGIAMTVIDESIVYKRD</sequence>
<evidence type="ECO:0000259" key="1">
    <source>
        <dbReference type="Pfam" id="PF07969"/>
    </source>
</evidence>
<dbReference type="InterPro" id="IPR011059">
    <property type="entry name" value="Metal-dep_hydrolase_composite"/>
</dbReference>
<dbReference type="Gene3D" id="3.20.20.140">
    <property type="entry name" value="Metal-dependent hydrolases"/>
    <property type="match status" value="1"/>
</dbReference>
<name>A0ABY1K7T6_9BACL</name>
<dbReference type="CDD" id="cd01300">
    <property type="entry name" value="YtcJ_like"/>
    <property type="match status" value="1"/>
</dbReference>
<protein>
    <recommendedName>
        <fullName evidence="1">Amidohydrolase 3 domain-containing protein</fullName>
    </recommendedName>
</protein>
<keyword evidence="3" id="KW-1185">Reference proteome</keyword>
<dbReference type="InterPro" id="IPR032466">
    <property type="entry name" value="Metal_Hydrolase"/>
</dbReference>
<dbReference type="SUPFAM" id="SSF51338">
    <property type="entry name" value="Composite domain of metallo-dependent hydrolases"/>
    <property type="match status" value="1"/>
</dbReference>
<gene>
    <name evidence="2" type="ORF">SAMN05421578_11290</name>
</gene>
<proteinExistence type="predicted"/>
<dbReference type="Proteomes" id="UP000186666">
    <property type="component" value="Unassembled WGS sequence"/>
</dbReference>
<dbReference type="PANTHER" id="PTHR22642:SF2">
    <property type="entry name" value="PROTEIN LONG AFTER FAR-RED 3"/>
    <property type="match status" value="1"/>
</dbReference>
<reference evidence="2 3" key="1">
    <citation type="submission" date="2017-01" db="EMBL/GenBank/DDBJ databases">
        <authorList>
            <person name="Varghese N."/>
            <person name="Submissions S."/>
        </authorList>
    </citation>
    <scope>NUCLEOTIDE SEQUENCE [LARGE SCALE GENOMIC DNA]</scope>
    <source>
        <strain evidence="2 3">ATCC 23464</strain>
    </source>
</reference>
<dbReference type="InterPro" id="IPR013108">
    <property type="entry name" value="Amidohydro_3"/>
</dbReference>
<dbReference type="Gene3D" id="2.30.40.10">
    <property type="entry name" value="Urease, subunit C, domain 1"/>
    <property type="match status" value="1"/>
</dbReference>